<dbReference type="OrthoDB" id="9971669at2759"/>
<dbReference type="InterPro" id="IPR011701">
    <property type="entry name" value="MFS"/>
</dbReference>
<dbReference type="PANTHER" id="PTHR43791">
    <property type="entry name" value="PERMEASE-RELATED"/>
    <property type="match status" value="1"/>
</dbReference>
<feature type="transmembrane region" description="Helical" evidence="6">
    <location>
        <begin position="291"/>
        <end position="311"/>
    </location>
</feature>
<dbReference type="Proteomes" id="UP000193144">
    <property type="component" value="Unassembled WGS sequence"/>
</dbReference>
<evidence type="ECO:0000256" key="1">
    <source>
        <dbReference type="ARBA" id="ARBA00004141"/>
    </source>
</evidence>
<feature type="transmembrane region" description="Helical" evidence="6">
    <location>
        <begin position="112"/>
        <end position="135"/>
    </location>
</feature>
<dbReference type="EMBL" id="MCFA01000177">
    <property type="protein sequence ID" value="ORY00896.1"/>
    <property type="molecule type" value="Genomic_DNA"/>
</dbReference>
<dbReference type="FunFam" id="1.20.1250.20:FF:000013">
    <property type="entry name" value="MFS general substrate transporter"/>
    <property type="match status" value="1"/>
</dbReference>
<feature type="transmembrane region" description="Helical" evidence="6">
    <location>
        <begin position="318"/>
        <end position="339"/>
    </location>
</feature>
<feature type="transmembrane region" description="Helical" evidence="6">
    <location>
        <begin position="187"/>
        <end position="206"/>
    </location>
</feature>
<keyword evidence="5 6" id="KW-0472">Membrane</keyword>
<dbReference type="InterPro" id="IPR020846">
    <property type="entry name" value="MFS_dom"/>
</dbReference>
<organism evidence="8 9">
    <name type="scientific">Clohesyomyces aquaticus</name>
    <dbReference type="NCBI Taxonomy" id="1231657"/>
    <lineage>
        <taxon>Eukaryota</taxon>
        <taxon>Fungi</taxon>
        <taxon>Dikarya</taxon>
        <taxon>Ascomycota</taxon>
        <taxon>Pezizomycotina</taxon>
        <taxon>Dothideomycetes</taxon>
        <taxon>Pleosporomycetidae</taxon>
        <taxon>Pleosporales</taxon>
        <taxon>Lindgomycetaceae</taxon>
        <taxon>Clohesyomyces</taxon>
    </lineage>
</organism>
<gene>
    <name evidence="8" type="ORF">BCR34DRAFT_494306</name>
</gene>
<evidence type="ECO:0000256" key="6">
    <source>
        <dbReference type="SAM" id="Phobius"/>
    </source>
</evidence>
<keyword evidence="2" id="KW-0813">Transport</keyword>
<dbReference type="PROSITE" id="PS50850">
    <property type="entry name" value="MFS"/>
    <property type="match status" value="1"/>
</dbReference>
<dbReference type="CDD" id="cd17327">
    <property type="entry name" value="MFS_FEN2_like"/>
    <property type="match status" value="1"/>
</dbReference>
<sequence length="469" mass="52166">ELTWTEEEETRIRRKLDKVIVPLTTFLYLLCFLDRANVGNARIQGMGKDLDLLRGVRFNWVTSIFYIVYMFVEVPSNIILKIVGPRYYLPLLVVGFGLVSMCSAFVRNFKELLVARAFLGIFEGGVMPGLAFFITCFYKRQELLLRVGIYVSAASLAGAFGGLLATVLAKIPRWGTEATPIHTWRNIFFFEGLITIIAGLTAPYIMPTTPSECWFLTPRERLIAHARLQVKGGAEENEKIEFHHIKRAFFNINNYICALGFFLINITVQGISLFMPTILKDLGWTATKAQLYTVPPYVCACAVAVGIAYISDKTNRRGIYLAAFTLLAITGFAILRWASDPNVRYGGVFLITLGAFPGGPGLLAWGMNNAAGPAVRAVSSAYIVTLGTAGGIVATWTYVAKDAPKYHTGHSINLGGQIGVLFLALGGIAYCNWENKQRAQGKRDHRLQGKTEEEIRDLGYRHPEYRYIT</sequence>
<feature type="transmembrane region" description="Helical" evidence="6">
    <location>
        <begin position="411"/>
        <end position="433"/>
    </location>
</feature>
<evidence type="ECO:0000313" key="8">
    <source>
        <dbReference type="EMBL" id="ORY00896.1"/>
    </source>
</evidence>
<evidence type="ECO:0000256" key="5">
    <source>
        <dbReference type="ARBA" id="ARBA00023136"/>
    </source>
</evidence>
<comment type="subcellular location">
    <subcellularLocation>
        <location evidence="1">Membrane</location>
        <topology evidence="1">Multi-pass membrane protein</topology>
    </subcellularLocation>
</comment>
<evidence type="ECO:0000256" key="3">
    <source>
        <dbReference type="ARBA" id="ARBA00022692"/>
    </source>
</evidence>
<comment type="caution">
    <text evidence="8">The sequence shown here is derived from an EMBL/GenBank/DDBJ whole genome shotgun (WGS) entry which is preliminary data.</text>
</comment>
<keyword evidence="4 6" id="KW-1133">Transmembrane helix</keyword>
<feature type="transmembrane region" description="Helical" evidence="6">
    <location>
        <begin position="255"/>
        <end position="279"/>
    </location>
</feature>
<evidence type="ECO:0000256" key="2">
    <source>
        <dbReference type="ARBA" id="ARBA00022448"/>
    </source>
</evidence>
<dbReference type="Gene3D" id="1.20.1250.20">
    <property type="entry name" value="MFS general substrate transporter like domains"/>
    <property type="match status" value="2"/>
</dbReference>
<evidence type="ECO:0000259" key="7">
    <source>
        <dbReference type="PROSITE" id="PS50850"/>
    </source>
</evidence>
<dbReference type="Pfam" id="PF07690">
    <property type="entry name" value="MFS_1"/>
    <property type="match status" value="1"/>
</dbReference>
<name>A0A1Y1YSE5_9PLEO</name>
<dbReference type="GO" id="GO:0022857">
    <property type="term" value="F:transmembrane transporter activity"/>
    <property type="evidence" value="ECO:0007669"/>
    <property type="project" value="InterPro"/>
</dbReference>
<feature type="transmembrane region" description="Helical" evidence="6">
    <location>
        <begin position="87"/>
        <end position="106"/>
    </location>
</feature>
<proteinExistence type="predicted"/>
<protein>
    <submittedName>
        <fullName evidence="8">Major facilitator superfamily domain-containing protein</fullName>
    </submittedName>
</protein>
<accession>A0A1Y1YSE5</accession>
<dbReference type="PANTHER" id="PTHR43791:SF53">
    <property type="entry name" value="MAJOR FACILITATOR SUPERFAMILY (MFS) PROFILE DOMAIN-CONTAINING PROTEIN"/>
    <property type="match status" value="1"/>
</dbReference>
<feature type="transmembrane region" description="Helical" evidence="6">
    <location>
        <begin position="147"/>
        <end position="167"/>
    </location>
</feature>
<keyword evidence="9" id="KW-1185">Reference proteome</keyword>
<feature type="transmembrane region" description="Helical" evidence="6">
    <location>
        <begin position="58"/>
        <end position="80"/>
    </location>
</feature>
<evidence type="ECO:0000256" key="4">
    <source>
        <dbReference type="ARBA" id="ARBA00022989"/>
    </source>
</evidence>
<feature type="non-terminal residue" evidence="8">
    <location>
        <position position="1"/>
    </location>
</feature>
<feature type="transmembrane region" description="Helical" evidence="6">
    <location>
        <begin position="19"/>
        <end position="38"/>
    </location>
</feature>
<dbReference type="SUPFAM" id="SSF103473">
    <property type="entry name" value="MFS general substrate transporter"/>
    <property type="match status" value="1"/>
</dbReference>
<dbReference type="FunFam" id="1.20.1250.20:FF:000018">
    <property type="entry name" value="MFS transporter permease"/>
    <property type="match status" value="1"/>
</dbReference>
<dbReference type="GO" id="GO:0016020">
    <property type="term" value="C:membrane"/>
    <property type="evidence" value="ECO:0007669"/>
    <property type="project" value="UniProtKB-SubCell"/>
</dbReference>
<reference evidence="8 9" key="1">
    <citation type="submission" date="2016-07" db="EMBL/GenBank/DDBJ databases">
        <title>Pervasive Adenine N6-methylation of Active Genes in Fungi.</title>
        <authorList>
            <consortium name="DOE Joint Genome Institute"/>
            <person name="Mondo S.J."/>
            <person name="Dannebaum R.O."/>
            <person name="Kuo R.C."/>
            <person name="Labutti K."/>
            <person name="Haridas S."/>
            <person name="Kuo A."/>
            <person name="Salamov A."/>
            <person name="Ahrendt S.R."/>
            <person name="Lipzen A."/>
            <person name="Sullivan W."/>
            <person name="Andreopoulos W.B."/>
            <person name="Clum A."/>
            <person name="Lindquist E."/>
            <person name="Daum C."/>
            <person name="Ramamoorthy G.K."/>
            <person name="Gryganskyi A."/>
            <person name="Culley D."/>
            <person name="Magnuson J.K."/>
            <person name="James T.Y."/>
            <person name="O'Malley M.A."/>
            <person name="Stajich J.E."/>
            <person name="Spatafora J.W."/>
            <person name="Visel A."/>
            <person name="Grigoriev I.V."/>
        </authorList>
    </citation>
    <scope>NUCLEOTIDE SEQUENCE [LARGE SCALE GENOMIC DNA]</scope>
    <source>
        <strain evidence="8 9">CBS 115471</strain>
    </source>
</reference>
<feature type="domain" description="Major facilitator superfamily (MFS) profile" evidence="7">
    <location>
        <begin position="20"/>
        <end position="438"/>
    </location>
</feature>
<evidence type="ECO:0000313" key="9">
    <source>
        <dbReference type="Proteomes" id="UP000193144"/>
    </source>
</evidence>
<dbReference type="AlphaFoldDB" id="A0A1Y1YSE5"/>
<feature type="transmembrane region" description="Helical" evidence="6">
    <location>
        <begin position="377"/>
        <end position="399"/>
    </location>
</feature>
<dbReference type="InterPro" id="IPR036259">
    <property type="entry name" value="MFS_trans_sf"/>
</dbReference>
<feature type="transmembrane region" description="Helical" evidence="6">
    <location>
        <begin position="345"/>
        <end position="365"/>
    </location>
</feature>
<keyword evidence="3 6" id="KW-0812">Transmembrane</keyword>